<evidence type="ECO:0000256" key="7">
    <source>
        <dbReference type="ARBA" id="ARBA00023269"/>
    </source>
</evidence>
<evidence type="ECO:0000256" key="2">
    <source>
        <dbReference type="ARBA" id="ARBA00004286"/>
    </source>
</evidence>
<dbReference type="InterPro" id="IPR007125">
    <property type="entry name" value="H2A/H2B/H3"/>
</dbReference>
<dbReference type="InterPro" id="IPR002119">
    <property type="entry name" value="Histone_H2A"/>
</dbReference>
<protein>
    <recommendedName>
        <fullName evidence="8">Histone H2A</fullName>
    </recommendedName>
</protein>
<dbReference type="Pfam" id="PF00125">
    <property type="entry name" value="Histone"/>
    <property type="match status" value="1"/>
</dbReference>
<evidence type="ECO:0000256" key="4">
    <source>
        <dbReference type="ARBA" id="ARBA00022454"/>
    </source>
</evidence>
<keyword evidence="12" id="KW-1185">Reference proteome</keyword>
<comment type="subunit">
    <text evidence="8">The nucleosome is a histone octamer containing two molecules each of H2A, H2B, H3 and H4 assembled in one H3-H4 heterotetramer and two H2A-H2B heterodimers. The octamer wraps approximately 147 bp of DNA.</text>
</comment>
<organism evidence="11 12">
    <name type="scientific">Fraxinus pennsylvanica</name>
    <dbReference type="NCBI Taxonomy" id="56036"/>
    <lineage>
        <taxon>Eukaryota</taxon>
        <taxon>Viridiplantae</taxon>
        <taxon>Streptophyta</taxon>
        <taxon>Embryophyta</taxon>
        <taxon>Tracheophyta</taxon>
        <taxon>Spermatophyta</taxon>
        <taxon>Magnoliopsida</taxon>
        <taxon>eudicotyledons</taxon>
        <taxon>Gunneridae</taxon>
        <taxon>Pentapetalae</taxon>
        <taxon>asterids</taxon>
        <taxon>lamiids</taxon>
        <taxon>Lamiales</taxon>
        <taxon>Oleaceae</taxon>
        <taxon>Oleeae</taxon>
        <taxon>Fraxinus</taxon>
    </lineage>
</organism>
<dbReference type="PANTHER" id="PTHR23430">
    <property type="entry name" value="HISTONE H2A"/>
    <property type="match status" value="1"/>
</dbReference>
<keyword evidence="4 8" id="KW-0158">Chromosome</keyword>
<comment type="subcellular location">
    <subcellularLocation>
        <location evidence="2">Chromosome</location>
    </subcellularLocation>
    <subcellularLocation>
        <location evidence="1 8">Nucleus</location>
    </subcellularLocation>
</comment>
<feature type="region of interest" description="Disordered" evidence="9">
    <location>
        <begin position="1"/>
        <end position="41"/>
    </location>
</feature>
<evidence type="ECO:0000256" key="6">
    <source>
        <dbReference type="ARBA" id="ARBA00023242"/>
    </source>
</evidence>
<keyword evidence="6 8" id="KW-0539">Nucleus</keyword>
<feature type="domain" description="Core Histone H2A/H2B/H3" evidence="10">
    <location>
        <begin position="28"/>
        <end position="85"/>
    </location>
</feature>
<dbReference type="InterPro" id="IPR009072">
    <property type="entry name" value="Histone-fold"/>
</dbReference>
<sequence length="292" mass="30339">MEVKVREMAGKGGKGLLAGKTTAAAANKDKDKKKAPTSRSARAGLQFPVGRIHRHLKSRTNAHGRVGATAAVYSAAILEYLTAEMVIAGGGHAAGDWCCAAPYSVWVGGLQMVITGGGRAVGDWCCAAPYGVWVGGLQIAIAGGGRTDGDWCYAAPYGVWVGGLQMAFAGGGRADGDWGYTAPYGVWVGGLQMAIAGVVVQMAIGATQRPTVVECPNQTPSACGDGGFDAQDSTTAFSSPATVPTFVSVVNLPHTSVFACSAMRDGCSALRFSFFLLLWSEDDWMVVERRCC</sequence>
<dbReference type="GO" id="GO:0030527">
    <property type="term" value="F:structural constituent of chromatin"/>
    <property type="evidence" value="ECO:0007669"/>
    <property type="project" value="InterPro"/>
</dbReference>
<accession>A0AAD2AHV4</accession>
<dbReference type="AlphaFoldDB" id="A0AAD2AHV4"/>
<reference evidence="11" key="1">
    <citation type="submission" date="2023-05" db="EMBL/GenBank/DDBJ databases">
        <authorList>
            <person name="Huff M."/>
        </authorList>
    </citation>
    <scope>NUCLEOTIDE SEQUENCE</scope>
</reference>
<dbReference type="InterPro" id="IPR032458">
    <property type="entry name" value="Histone_H2A_CS"/>
</dbReference>
<name>A0AAD2AHV4_9LAMI</name>
<dbReference type="EMBL" id="OU503057">
    <property type="protein sequence ID" value="CAI9785700.1"/>
    <property type="molecule type" value="Genomic_DNA"/>
</dbReference>
<dbReference type="GO" id="GO:0005634">
    <property type="term" value="C:nucleus"/>
    <property type="evidence" value="ECO:0007669"/>
    <property type="project" value="UniProtKB-SubCell"/>
</dbReference>
<evidence type="ECO:0000256" key="5">
    <source>
        <dbReference type="ARBA" id="ARBA00023125"/>
    </source>
</evidence>
<evidence type="ECO:0000256" key="9">
    <source>
        <dbReference type="SAM" id="MobiDB-lite"/>
    </source>
</evidence>
<evidence type="ECO:0000313" key="12">
    <source>
        <dbReference type="Proteomes" id="UP000834106"/>
    </source>
</evidence>
<dbReference type="GO" id="GO:0003677">
    <property type="term" value="F:DNA binding"/>
    <property type="evidence" value="ECO:0007669"/>
    <property type="project" value="UniProtKB-KW"/>
</dbReference>
<evidence type="ECO:0000259" key="10">
    <source>
        <dbReference type="Pfam" id="PF00125"/>
    </source>
</evidence>
<dbReference type="CDD" id="cd00074">
    <property type="entry name" value="HFD_H2A"/>
    <property type="match status" value="1"/>
</dbReference>
<dbReference type="SMART" id="SM00414">
    <property type="entry name" value="H2A"/>
    <property type="match status" value="1"/>
</dbReference>
<dbReference type="PROSITE" id="PS00046">
    <property type="entry name" value="HISTONE_H2A"/>
    <property type="match status" value="1"/>
</dbReference>
<keyword evidence="7 8" id="KW-0544">Nucleosome core</keyword>
<dbReference type="GO" id="GO:0000786">
    <property type="term" value="C:nucleosome"/>
    <property type="evidence" value="ECO:0007669"/>
    <property type="project" value="UniProtKB-KW"/>
</dbReference>
<evidence type="ECO:0000256" key="8">
    <source>
        <dbReference type="RuleBase" id="RU003767"/>
    </source>
</evidence>
<keyword evidence="5 8" id="KW-0238">DNA-binding</keyword>
<evidence type="ECO:0000256" key="3">
    <source>
        <dbReference type="ARBA" id="ARBA00010691"/>
    </source>
</evidence>
<feature type="compositionally biased region" description="Low complexity" evidence="9">
    <location>
        <begin position="17"/>
        <end position="26"/>
    </location>
</feature>
<dbReference type="GO" id="GO:0046982">
    <property type="term" value="F:protein heterodimerization activity"/>
    <property type="evidence" value="ECO:0007669"/>
    <property type="project" value="InterPro"/>
</dbReference>
<dbReference type="Gene3D" id="1.10.20.10">
    <property type="entry name" value="Histone, subunit A"/>
    <property type="match status" value="1"/>
</dbReference>
<evidence type="ECO:0000256" key="1">
    <source>
        <dbReference type="ARBA" id="ARBA00004123"/>
    </source>
</evidence>
<evidence type="ECO:0000313" key="11">
    <source>
        <dbReference type="EMBL" id="CAI9785700.1"/>
    </source>
</evidence>
<dbReference type="Proteomes" id="UP000834106">
    <property type="component" value="Chromosome 22"/>
</dbReference>
<proteinExistence type="inferred from homology"/>
<gene>
    <name evidence="11" type="ORF">FPE_LOCUS33130</name>
</gene>
<comment type="similarity">
    <text evidence="3 8">Belongs to the histone H2A family.</text>
</comment>
<dbReference type="SUPFAM" id="SSF47113">
    <property type="entry name" value="Histone-fold"/>
    <property type="match status" value="1"/>
</dbReference>
<dbReference type="PRINTS" id="PR00620">
    <property type="entry name" value="HISTONEH2A"/>
</dbReference>